<comment type="caution">
    <text evidence="2">The sequence shown here is derived from an EMBL/GenBank/DDBJ whole genome shotgun (WGS) entry which is preliminary data.</text>
</comment>
<dbReference type="InterPro" id="IPR000182">
    <property type="entry name" value="GNAT_dom"/>
</dbReference>
<reference evidence="3" key="1">
    <citation type="submission" date="2018-09" db="EMBL/GenBank/DDBJ databases">
        <authorList>
            <person name="Zhu H."/>
        </authorList>
    </citation>
    <scope>NUCLEOTIDE SEQUENCE [LARGE SCALE GENOMIC DNA]</scope>
    <source>
        <strain evidence="3">K1W22B-1</strain>
    </source>
</reference>
<accession>A0A3A5HCN5</accession>
<organism evidence="2 3">
    <name type="scientific">Nocardioides cavernaquae</name>
    <dbReference type="NCBI Taxonomy" id="2321396"/>
    <lineage>
        <taxon>Bacteria</taxon>
        <taxon>Bacillati</taxon>
        <taxon>Actinomycetota</taxon>
        <taxon>Actinomycetes</taxon>
        <taxon>Propionibacteriales</taxon>
        <taxon>Nocardioidaceae</taxon>
        <taxon>Nocardioides</taxon>
    </lineage>
</organism>
<gene>
    <name evidence="2" type="ORF">D4739_05535</name>
</gene>
<proteinExistence type="predicted"/>
<keyword evidence="3" id="KW-1185">Reference proteome</keyword>
<evidence type="ECO:0000313" key="2">
    <source>
        <dbReference type="EMBL" id="RJS45737.1"/>
    </source>
</evidence>
<dbReference type="RefSeq" id="WP_120059636.1">
    <property type="nucleotide sequence ID" value="NZ_QYRP01000002.1"/>
</dbReference>
<sequence length="218" mass="24326">MALLRRPVRLTVDHLVDLAQPCRSCLFWELDPVRRDRVCTADQPEEKQTWVSEVLREWGSCGQVVLDDDRPVAYVLYAPGAFVAGSSVLPTAPITPDAVQLTTVHIEPGYRGGGLGRLLVRAAARDLVDRDIVAIEAFGDSRKRLEPGHCVLPTDFLSAVGFRTQRPHPVHPRMRMELRSTLSWRDEVEQAIGALLGTLRPQKQPKTARPQVRDGRPS</sequence>
<dbReference type="Pfam" id="PF00583">
    <property type="entry name" value="Acetyltransf_1"/>
    <property type="match status" value="1"/>
</dbReference>
<dbReference type="SUPFAM" id="SSF55729">
    <property type="entry name" value="Acyl-CoA N-acyltransferases (Nat)"/>
    <property type="match status" value="1"/>
</dbReference>
<keyword evidence="2" id="KW-0808">Transferase</keyword>
<dbReference type="InterPro" id="IPR016181">
    <property type="entry name" value="Acyl_CoA_acyltransferase"/>
</dbReference>
<feature type="domain" description="N-acetyltransferase" evidence="1">
    <location>
        <begin position="25"/>
        <end position="179"/>
    </location>
</feature>
<dbReference type="AlphaFoldDB" id="A0A3A5HCN5"/>
<dbReference type="Gene3D" id="3.40.630.30">
    <property type="match status" value="1"/>
</dbReference>
<name>A0A3A5HCN5_9ACTN</name>
<dbReference type="OrthoDB" id="5242876at2"/>
<dbReference type="GO" id="GO:0016747">
    <property type="term" value="F:acyltransferase activity, transferring groups other than amino-acyl groups"/>
    <property type="evidence" value="ECO:0007669"/>
    <property type="project" value="InterPro"/>
</dbReference>
<dbReference type="EMBL" id="QYRP01000002">
    <property type="protein sequence ID" value="RJS45737.1"/>
    <property type="molecule type" value="Genomic_DNA"/>
</dbReference>
<protein>
    <submittedName>
        <fullName evidence="2">GNAT family N-acetyltransferase</fullName>
    </submittedName>
</protein>
<evidence type="ECO:0000259" key="1">
    <source>
        <dbReference type="PROSITE" id="PS51186"/>
    </source>
</evidence>
<dbReference type="Proteomes" id="UP000276542">
    <property type="component" value="Unassembled WGS sequence"/>
</dbReference>
<dbReference type="PROSITE" id="PS51186">
    <property type="entry name" value="GNAT"/>
    <property type="match status" value="1"/>
</dbReference>
<evidence type="ECO:0000313" key="3">
    <source>
        <dbReference type="Proteomes" id="UP000276542"/>
    </source>
</evidence>